<organism evidence="1">
    <name type="scientific">Micromonospora sp. CCTCC AA 2012012</name>
    <dbReference type="NCBI Taxonomy" id="3111921"/>
    <lineage>
        <taxon>Bacteria</taxon>
        <taxon>Bacillati</taxon>
        <taxon>Actinomycetota</taxon>
        <taxon>Actinomycetes</taxon>
        <taxon>Micromonosporales</taxon>
        <taxon>Micromonosporaceae</taxon>
        <taxon>Micromonospora</taxon>
    </lineage>
</organism>
<gene>
    <name evidence="2" type="ORF">ABUL08_07875</name>
    <name evidence="1" type="ORF">VK199_07830</name>
</gene>
<protein>
    <submittedName>
        <fullName evidence="1">Uncharacterized protein</fullName>
    </submittedName>
</protein>
<sequence length="57" mass="6251">MKIARNRIVDALRARGQDARADWIRRELPDEIEAGQHSGLLATLDLDAADLAGTPAR</sequence>
<dbReference type="EMBL" id="CP159342">
    <property type="protein sequence ID" value="XCH75993.1"/>
    <property type="molecule type" value="Genomic_DNA"/>
</dbReference>
<dbReference type="EMBL" id="CP157762">
    <property type="protein sequence ID" value="XBP95290.1"/>
    <property type="molecule type" value="Genomic_DNA"/>
</dbReference>
<dbReference type="RefSeq" id="WP_350935966.1">
    <property type="nucleotide sequence ID" value="NZ_CP157762.1"/>
</dbReference>
<dbReference type="AlphaFoldDB" id="A0AAU7MCL4"/>
<accession>A0AAU7MCL4</accession>
<reference evidence="1" key="1">
    <citation type="submission" date="2024-01" db="EMBL/GenBank/DDBJ databases">
        <title>The genome sequence of Micromonospora mangrovi CCTCC AA 2012012.</title>
        <authorList>
            <person name="Gao J."/>
        </authorList>
    </citation>
    <scope>NUCLEOTIDE SEQUENCE</scope>
    <source>
        <strain evidence="1">CCTCC AA 2012012</strain>
    </source>
</reference>
<name>A0AAU7MCL4_9ACTN</name>
<proteinExistence type="predicted"/>
<reference evidence="2" key="2">
    <citation type="submission" date="2024-06" db="EMBL/GenBank/DDBJ databases">
        <title>Micromonospora mangrovi CCTCC AA 2012012 genome sequences.</title>
        <authorList>
            <person name="Gao J."/>
        </authorList>
    </citation>
    <scope>NUCLEOTIDE SEQUENCE</scope>
    <source>
        <strain evidence="2">CCTCC AA 2012012</strain>
    </source>
</reference>
<evidence type="ECO:0000313" key="1">
    <source>
        <dbReference type="EMBL" id="XBP95290.1"/>
    </source>
</evidence>
<evidence type="ECO:0000313" key="2">
    <source>
        <dbReference type="EMBL" id="XCH75993.1"/>
    </source>
</evidence>